<dbReference type="AlphaFoldDB" id="A0A149VUX3"/>
<keyword evidence="1" id="KW-1133">Transmembrane helix</keyword>
<keyword evidence="1" id="KW-0812">Transmembrane</keyword>
<keyword evidence="3" id="KW-1185">Reference proteome</keyword>
<evidence type="ECO:0000256" key="1">
    <source>
        <dbReference type="SAM" id="Phobius"/>
    </source>
</evidence>
<proteinExistence type="predicted"/>
<evidence type="ECO:0000313" key="2">
    <source>
        <dbReference type="EMBL" id="KXW57022.1"/>
    </source>
</evidence>
<feature type="transmembrane region" description="Helical" evidence="1">
    <location>
        <begin position="9"/>
        <end position="28"/>
    </location>
</feature>
<dbReference type="Proteomes" id="UP000075653">
    <property type="component" value="Unassembled WGS sequence"/>
</dbReference>
<organism evidence="2 3">
    <name type="scientific">Ferrovum myxofaciens</name>
    <dbReference type="NCBI Taxonomy" id="416213"/>
    <lineage>
        <taxon>Bacteria</taxon>
        <taxon>Pseudomonadati</taxon>
        <taxon>Pseudomonadota</taxon>
        <taxon>Betaproteobacteria</taxon>
        <taxon>Ferrovales</taxon>
        <taxon>Ferrovaceae</taxon>
        <taxon>Ferrovum</taxon>
    </lineage>
</organism>
<dbReference type="RefSeq" id="WP_156472770.1">
    <property type="nucleotide sequence ID" value="NZ_LRRD01000168.1"/>
</dbReference>
<comment type="caution">
    <text evidence="2">The sequence shown here is derived from an EMBL/GenBank/DDBJ whole genome shotgun (WGS) entry which is preliminary data.</text>
</comment>
<dbReference type="EMBL" id="LRRD01000168">
    <property type="protein sequence ID" value="KXW57022.1"/>
    <property type="molecule type" value="Genomic_DNA"/>
</dbReference>
<keyword evidence="1" id="KW-0472">Membrane</keyword>
<sequence length="166" mass="18524">MFSKIKRSWLFILGVVTLMALLGTWNHIRHTKIPSRTIEEQTAKTQGVILGDFTSGIKVVSPKQFLDKVDNHGPHWTGIQFQVDVGGCMRDTPQYMDAIPVLTRWVERFFCLGTDAGPLYVKIDRDITPEGGIEGATLRGSVGGWTTSSDPADHSFPVFLVERLHN</sequence>
<dbReference type="PATRIC" id="fig|1789004.3.peg.2623"/>
<reference evidence="2 3" key="1">
    <citation type="submission" date="2016-01" db="EMBL/GenBank/DDBJ databases">
        <title>Genome sequence of the acidophilic iron oxidising Ferrovum strain Z-31.</title>
        <authorList>
            <person name="Poehlein A."/>
            <person name="Ullrich S.R."/>
            <person name="Schloemann M."/>
            <person name="Muehling M."/>
            <person name="Daniel R."/>
        </authorList>
    </citation>
    <scope>NUCLEOTIDE SEQUENCE [LARGE SCALE GENOMIC DNA]</scope>
    <source>
        <strain evidence="2 3">Z-31</strain>
    </source>
</reference>
<name>A0A149VUX3_9PROT</name>
<evidence type="ECO:0000313" key="3">
    <source>
        <dbReference type="Proteomes" id="UP000075653"/>
    </source>
</evidence>
<accession>A0A149VUX3</accession>
<protein>
    <submittedName>
        <fullName evidence="2">Uncharacterized protein</fullName>
    </submittedName>
</protein>
<gene>
    <name evidence="2" type="ORF">FEMY_24580</name>
</gene>